<protein>
    <submittedName>
        <fullName evidence="2">GIY-YIG nuclease family protein</fullName>
    </submittedName>
</protein>
<gene>
    <name evidence="2" type="ORF">DKB62_08390</name>
</gene>
<evidence type="ECO:0000313" key="3">
    <source>
        <dbReference type="Proteomes" id="UP000254337"/>
    </source>
</evidence>
<dbReference type="Proteomes" id="UP000254337">
    <property type="component" value="Chromosome"/>
</dbReference>
<sequence>MPFYTYMVRCADGTLYTGWTLDVDKRVAAHNAGRGAKYTRSRRPVRLVWSRAFPTKHDAMHWEWQIKQMPRAEKEALCQSLPKEMV</sequence>
<dbReference type="RefSeq" id="WP_087477970.1">
    <property type="nucleotide sequence ID" value="NZ_CP029462.1"/>
</dbReference>
<dbReference type="InterPro" id="IPR000305">
    <property type="entry name" value="GIY-YIG_endonuc"/>
</dbReference>
<dbReference type="CDD" id="cd10456">
    <property type="entry name" value="GIY-YIG_UPF0213"/>
    <property type="match status" value="1"/>
</dbReference>
<dbReference type="PANTHER" id="PTHR34477">
    <property type="entry name" value="UPF0213 PROTEIN YHBQ"/>
    <property type="match status" value="1"/>
</dbReference>
<dbReference type="SUPFAM" id="SSF82771">
    <property type="entry name" value="GIY-YIG endonuclease"/>
    <property type="match status" value="1"/>
</dbReference>
<dbReference type="PROSITE" id="PS50164">
    <property type="entry name" value="GIY_YIG"/>
    <property type="match status" value="1"/>
</dbReference>
<dbReference type="Pfam" id="PF01541">
    <property type="entry name" value="GIY-YIG"/>
    <property type="match status" value="1"/>
</dbReference>
<name>A0A346B0D9_9FIRM</name>
<dbReference type="PANTHER" id="PTHR34477:SF1">
    <property type="entry name" value="UPF0213 PROTEIN YHBQ"/>
    <property type="match status" value="1"/>
</dbReference>
<dbReference type="EMBL" id="CP029462">
    <property type="protein sequence ID" value="AXL21582.1"/>
    <property type="molecule type" value="Genomic_DNA"/>
</dbReference>
<dbReference type="KEGG" id="meg:DKB62_08390"/>
<evidence type="ECO:0000256" key="1">
    <source>
        <dbReference type="ARBA" id="ARBA00007435"/>
    </source>
</evidence>
<accession>A0A346B0D9</accession>
<comment type="similarity">
    <text evidence="1">Belongs to the UPF0213 family.</text>
</comment>
<dbReference type="InterPro" id="IPR050190">
    <property type="entry name" value="UPF0213_domain"/>
</dbReference>
<organism evidence="2 3">
    <name type="scientific">Megasphaera stantonii</name>
    <dbReference type="NCBI Taxonomy" id="2144175"/>
    <lineage>
        <taxon>Bacteria</taxon>
        <taxon>Bacillati</taxon>
        <taxon>Bacillota</taxon>
        <taxon>Negativicutes</taxon>
        <taxon>Veillonellales</taxon>
        <taxon>Veillonellaceae</taxon>
        <taxon>Megasphaera</taxon>
    </lineage>
</organism>
<dbReference type="Gene3D" id="3.40.1440.10">
    <property type="entry name" value="GIY-YIG endonuclease"/>
    <property type="match status" value="1"/>
</dbReference>
<dbReference type="OrthoDB" id="9807770at2"/>
<dbReference type="AlphaFoldDB" id="A0A346B0D9"/>
<proteinExistence type="inferred from homology"/>
<reference evidence="2 3" key="1">
    <citation type="submission" date="2018-05" db="EMBL/GenBank/DDBJ databases">
        <title>Complete genome sequence of Megasphaera sp. AJH120T, isolated from the ceca of a chicken.</title>
        <authorList>
            <person name="Maki J."/>
            <person name="Looft T."/>
        </authorList>
    </citation>
    <scope>NUCLEOTIDE SEQUENCE [LARGE SCALE GENOMIC DNA]</scope>
    <source>
        <strain evidence="2 3">AJH120</strain>
    </source>
</reference>
<keyword evidence="3" id="KW-1185">Reference proteome</keyword>
<evidence type="ECO:0000313" key="2">
    <source>
        <dbReference type="EMBL" id="AXL21582.1"/>
    </source>
</evidence>
<dbReference type="InterPro" id="IPR035901">
    <property type="entry name" value="GIY-YIG_endonuc_sf"/>
</dbReference>